<evidence type="ECO:0000313" key="4">
    <source>
        <dbReference type="Proteomes" id="UP001516400"/>
    </source>
</evidence>
<dbReference type="InterPro" id="IPR010625">
    <property type="entry name" value="CHCH"/>
</dbReference>
<accession>A0ABD2P8J0</accession>
<dbReference type="AlphaFoldDB" id="A0ABD2P8J0"/>
<dbReference type="PANTHER" id="PTHR31278">
    <property type="entry name" value="CHCHD1"/>
    <property type="match status" value="1"/>
</dbReference>
<sequence length="118" mass="13544">MRLATLLLAARSPQKEPVPFKERLPLKLKSRVSGRGMNTTEVFCIHEMSVLFACLKTNEFSQKLCSNEIENFQKCYSSSLTMREGRKEKEAKGILIPGEKKLSHKQVNTLLRQFPQFV</sequence>
<feature type="domain" description="CHCH" evidence="2">
    <location>
        <begin position="44"/>
        <end position="77"/>
    </location>
</feature>
<dbReference type="InterPro" id="IPR009069">
    <property type="entry name" value="Cys_alpha_HP_mot_SF"/>
</dbReference>
<dbReference type="EMBL" id="JABFTP020000185">
    <property type="protein sequence ID" value="KAL3286986.1"/>
    <property type="molecule type" value="Genomic_DNA"/>
</dbReference>
<dbReference type="InterPro" id="IPR033620">
    <property type="entry name" value="Ribosomal_mS37_met"/>
</dbReference>
<gene>
    <name evidence="3" type="ORF">HHI36_001472</name>
</gene>
<organism evidence="3 4">
    <name type="scientific">Cryptolaemus montrouzieri</name>
    <dbReference type="NCBI Taxonomy" id="559131"/>
    <lineage>
        <taxon>Eukaryota</taxon>
        <taxon>Metazoa</taxon>
        <taxon>Ecdysozoa</taxon>
        <taxon>Arthropoda</taxon>
        <taxon>Hexapoda</taxon>
        <taxon>Insecta</taxon>
        <taxon>Pterygota</taxon>
        <taxon>Neoptera</taxon>
        <taxon>Endopterygota</taxon>
        <taxon>Coleoptera</taxon>
        <taxon>Polyphaga</taxon>
        <taxon>Cucujiformia</taxon>
        <taxon>Coccinelloidea</taxon>
        <taxon>Coccinellidae</taxon>
        <taxon>Scymninae</taxon>
        <taxon>Scymnini</taxon>
        <taxon>Cryptolaemus</taxon>
    </lineage>
</organism>
<dbReference type="Pfam" id="PF06747">
    <property type="entry name" value="CHCH"/>
    <property type="match status" value="1"/>
</dbReference>
<evidence type="ECO:0000256" key="1">
    <source>
        <dbReference type="ARBA" id="ARBA00023157"/>
    </source>
</evidence>
<evidence type="ECO:0000259" key="2">
    <source>
        <dbReference type="Pfam" id="PF06747"/>
    </source>
</evidence>
<evidence type="ECO:0000313" key="3">
    <source>
        <dbReference type="EMBL" id="KAL3286986.1"/>
    </source>
</evidence>
<keyword evidence="1" id="KW-1015">Disulfide bond</keyword>
<comment type="caution">
    <text evidence="3">The sequence shown here is derived from an EMBL/GenBank/DDBJ whole genome shotgun (WGS) entry which is preliminary data.</text>
</comment>
<protein>
    <recommendedName>
        <fullName evidence="2">CHCH domain-containing protein</fullName>
    </recommendedName>
</protein>
<reference evidence="3 4" key="1">
    <citation type="journal article" date="2021" name="BMC Biol.">
        <title>Horizontally acquired antibacterial genes associated with adaptive radiation of ladybird beetles.</title>
        <authorList>
            <person name="Li H.S."/>
            <person name="Tang X.F."/>
            <person name="Huang Y.H."/>
            <person name="Xu Z.Y."/>
            <person name="Chen M.L."/>
            <person name="Du X.Y."/>
            <person name="Qiu B.Y."/>
            <person name="Chen P.T."/>
            <person name="Zhang W."/>
            <person name="Slipinski A."/>
            <person name="Escalona H.E."/>
            <person name="Waterhouse R.M."/>
            <person name="Zwick A."/>
            <person name="Pang H."/>
        </authorList>
    </citation>
    <scope>NUCLEOTIDE SEQUENCE [LARGE SCALE GENOMIC DNA]</scope>
    <source>
        <strain evidence="3">SYSU2018</strain>
    </source>
</reference>
<proteinExistence type="predicted"/>
<name>A0ABD2P8J0_9CUCU</name>
<dbReference type="Proteomes" id="UP001516400">
    <property type="component" value="Unassembled WGS sequence"/>
</dbReference>
<dbReference type="PANTHER" id="PTHR31278:SF2">
    <property type="entry name" value="SMALL RIBOSOMAL SUBUNIT PROTEIN MS37"/>
    <property type="match status" value="1"/>
</dbReference>
<keyword evidence="4" id="KW-1185">Reference proteome</keyword>
<dbReference type="SUPFAM" id="SSF47072">
    <property type="entry name" value="Cysteine alpha-hairpin motif"/>
    <property type="match status" value="1"/>
</dbReference>